<evidence type="ECO:0000256" key="8">
    <source>
        <dbReference type="SAM" id="Phobius"/>
    </source>
</evidence>
<feature type="transmembrane region" description="Helical" evidence="8">
    <location>
        <begin position="374"/>
        <end position="395"/>
    </location>
</feature>
<gene>
    <name evidence="10" type="ORF">A2917_02190</name>
</gene>
<sequence length="402" mass="44000">MLFKYKAIDAEGANKEGEIDASTRDAAISGLQRRGLVIISIKEEGDKKSIFSASFFDRVSNKEIVILSRQIATLFEAQVSALKSFTMLAGNTENKLLAKKLNAISDDLQAGVSISGSLAKHPDVFSNFYVNMVKVGEETGKLNQTFLHLADYLDRQYSLTSKTRNALIYPVFVVVTFFVVMTLMFVVVIPKLSSIILDSGQTVPFYTKIVIGISNIFTQYGFFMLIFLVLLAIWVWRLSATEKGKQYLDSLKLSAPAVGNLYKKLYLSRITDNLHTMLSSGVPIVRAIDITGEVVGSRVYKALLGEVADGVKSGLSLSLAFAKHKEEIPGIFVQITQVGEETGSLGEILKTLSEFYRREVDDAIDTLVGLIEPVMIVVLGLGVGILLVSVLMPIYNLAGGIS</sequence>
<feature type="domain" description="Type II secretion system protein GspF" evidence="9">
    <location>
        <begin position="68"/>
        <end position="190"/>
    </location>
</feature>
<dbReference type="PANTHER" id="PTHR30012">
    <property type="entry name" value="GENERAL SECRETION PATHWAY PROTEIN"/>
    <property type="match status" value="1"/>
</dbReference>
<keyword evidence="3" id="KW-1003">Cell membrane</keyword>
<dbReference type="PRINTS" id="PR00812">
    <property type="entry name" value="BCTERIALGSPF"/>
</dbReference>
<feature type="domain" description="Type II secretion system protein GspF" evidence="9">
    <location>
        <begin position="271"/>
        <end position="393"/>
    </location>
</feature>
<dbReference type="Gene3D" id="1.20.81.30">
    <property type="entry name" value="Type II secretion system (T2SS), domain F"/>
    <property type="match status" value="2"/>
</dbReference>
<organism evidence="10 11">
    <name type="scientific">Candidatus Nomurabacteria bacterium RIFCSPLOWO2_01_FULL_42_17</name>
    <dbReference type="NCBI Taxonomy" id="1801780"/>
    <lineage>
        <taxon>Bacteria</taxon>
        <taxon>Candidatus Nomuraibacteriota</taxon>
    </lineage>
</organism>
<feature type="transmembrane region" description="Helical" evidence="8">
    <location>
        <begin position="209"/>
        <end position="236"/>
    </location>
</feature>
<evidence type="ECO:0000313" key="10">
    <source>
        <dbReference type="EMBL" id="OGI95353.1"/>
    </source>
</evidence>
<dbReference type="PANTHER" id="PTHR30012:SF0">
    <property type="entry name" value="TYPE II SECRETION SYSTEM PROTEIN F-RELATED"/>
    <property type="match status" value="1"/>
</dbReference>
<dbReference type="EMBL" id="MFVE01000005">
    <property type="protein sequence ID" value="OGI95353.1"/>
    <property type="molecule type" value="Genomic_DNA"/>
</dbReference>
<evidence type="ECO:0000256" key="3">
    <source>
        <dbReference type="ARBA" id="ARBA00022475"/>
    </source>
</evidence>
<keyword evidence="5 8" id="KW-0812">Transmembrane</keyword>
<dbReference type="AlphaFoldDB" id="A0A1F6XMN0"/>
<evidence type="ECO:0000256" key="7">
    <source>
        <dbReference type="ARBA" id="ARBA00023136"/>
    </source>
</evidence>
<dbReference type="InterPro" id="IPR018076">
    <property type="entry name" value="T2SS_GspF_dom"/>
</dbReference>
<keyword evidence="4" id="KW-0997">Cell inner membrane</keyword>
<reference evidence="10 11" key="1">
    <citation type="journal article" date="2016" name="Nat. Commun.">
        <title>Thousands of microbial genomes shed light on interconnected biogeochemical processes in an aquifer system.</title>
        <authorList>
            <person name="Anantharaman K."/>
            <person name="Brown C.T."/>
            <person name="Hug L.A."/>
            <person name="Sharon I."/>
            <person name="Castelle C.J."/>
            <person name="Probst A.J."/>
            <person name="Thomas B.C."/>
            <person name="Singh A."/>
            <person name="Wilkins M.J."/>
            <person name="Karaoz U."/>
            <person name="Brodie E.L."/>
            <person name="Williams K.H."/>
            <person name="Hubbard S.S."/>
            <person name="Banfield J.F."/>
        </authorList>
    </citation>
    <scope>NUCLEOTIDE SEQUENCE [LARGE SCALE GENOMIC DNA]</scope>
</reference>
<evidence type="ECO:0000256" key="2">
    <source>
        <dbReference type="ARBA" id="ARBA00005745"/>
    </source>
</evidence>
<keyword evidence="7 8" id="KW-0472">Membrane</keyword>
<evidence type="ECO:0000259" key="9">
    <source>
        <dbReference type="Pfam" id="PF00482"/>
    </source>
</evidence>
<name>A0A1F6XMN0_9BACT</name>
<dbReference type="GO" id="GO:0005886">
    <property type="term" value="C:plasma membrane"/>
    <property type="evidence" value="ECO:0007669"/>
    <property type="project" value="UniProtKB-SubCell"/>
</dbReference>
<dbReference type="InterPro" id="IPR003004">
    <property type="entry name" value="GspF/PilC"/>
</dbReference>
<evidence type="ECO:0000256" key="6">
    <source>
        <dbReference type="ARBA" id="ARBA00022989"/>
    </source>
</evidence>
<keyword evidence="6 8" id="KW-1133">Transmembrane helix</keyword>
<comment type="caution">
    <text evidence="10">The sequence shown here is derived from an EMBL/GenBank/DDBJ whole genome shotgun (WGS) entry which is preliminary data.</text>
</comment>
<evidence type="ECO:0000256" key="5">
    <source>
        <dbReference type="ARBA" id="ARBA00022692"/>
    </source>
</evidence>
<evidence type="ECO:0000256" key="1">
    <source>
        <dbReference type="ARBA" id="ARBA00004429"/>
    </source>
</evidence>
<comment type="subcellular location">
    <subcellularLocation>
        <location evidence="1">Cell inner membrane</location>
        <topology evidence="1">Multi-pass membrane protein</topology>
    </subcellularLocation>
</comment>
<feature type="transmembrane region" description="Helical" evidence="8">
    <location>
        <begin position="166"/>
        <end position="189"/>
    </location>
</feature>
<proteinExistence type="inferred from homology"/>
<comment type="similarity">
    <text evidence="2">Belongs to the GSP F family.</text>
</comment>
<evidence type="ECO:0000256" key="4">
    <source>
        <dbReference type="ARBA" id="ARBA00022519"/>
    </source>
</evidence>
<dbReference type="InterPro" id="IPR042094">
    <property type="entry name" value="T2SS_GspF_sf"/>
</dbReference>
<dbReference type="STRING" id="1801780.A2917_02190"/>
<accession>A0A1F6XMN0</accession>
<dbReference type="FunFam" id="1.20.81.30:FF:000001">
    <property type="entry name" value="Type II secretion system protein F"/>
    <property type="match status" value="2"/>
</dbReference>
<dbReference type="Proteomes" id="UP000178104">
    <property type="component" value="Unassembled WGS sequence"/>
</dbReference>
<evidence type="ECO:0000313" key="11">
    <source>
        <dbReference type="Proteomes" id="UP000178104"/>
    </source>
</evidence>
<protein>
    <recommendedName>
        <fullName evidence="9">Type II secretion system protein GspF domain-containing protein</fullName>
    </recommendedName>
</protein>
<dbReference type="Pfam" id="PF00482">
    <property type="entry name" value="T2SSF"/>
    <property type="match status" value="2"/>
</dbReference>